<dbReference type="Proteomes" id="UP001488838">
    <property type="component" value="Unassembled WGS sequence"/>
</dbReference>
<evidence type="ECO:0000256" key="8">
    <source>
        <dbReference type="ARBA" id="ARBA00023002"/>
    </source>
</evidence>
<dbReference type="PANTHER" id="PTHR24300:SF1">
    <property type="entry name" value="CYTOCHROME P450 2D6-RELATED"/>
    <property type="match status" value="1"/>
</dbReference>
<keyword evidence="11" id="KW-0472">Membrane</keyword>
<dbReference type="PRINTS" id="PR00463">
    <property type="entry name" value="EP450I"/>
</dbReference>
<dbReference type="GO" id="GO:0005737">
    <property type="term" value="C:cytoplasm"/>
    <property type="evidence" value="ECO:0007669"/>
    <property type="project" value="TreeGrafter"/>
</dbReference>
<dbReference type="InterPro" id="IPR002401">
    <property type="entry name" value="Cyt_P450_E_grp-I"/>
</dbReference>
<gene>
    <name evidence="12" type="ORF">U0070_019197</name>
</gene>
<dbReference type="SUPFAM" id="SSF48264">
    <property type="entry name" value="Cytochrome P450"/>
    <property type="match status" value="1"/>
</dbReference>
<sequence length="131" mass="14644">MGHVQQEIDEVIGQVRRPEMADQARMPYTNAVIHEMQRFSDIVPVNIPHMTSHDIEVQGFLIPKGMTLLTNLSSVLKDETVWEKPFRFHPEHVLDAQGHFLKLEAFMPFSAVGGGAHLNSRGNGVDSGSKL</sequence>
<keyword evidence="10" id="KW-0503">Monooxygenase</keyword>
<keyword evidence="8" id="KW-0560">Oxidoreductase</keyword>
<organism evidence="12 13">
    <name type="scientific">Myodes glareolus</name>
    <name type="common">Bank vole</name>
    <name type="synonym">Clethrionomys glareolus</name>
    <dbReference type="NCBI Taxonomy" id="447135"/>
    <lineage>
        <taxon>Eukaryota</taxon>
        <taxon>Metazoa</taxon>
        <taxon>Chordata</taxon>
        <taxon>Craniata</taxon>
        <taxon>Vertebrata</taxon>
        <taxon>Euteleostomi</taxon>
        <taxon>Mammalia</taxon>
        <taxon>Eutheria</taxon>
        <taxon>Euarchontoglires</taxon>
        <taxon>Glires</taxon>
        <taxon>Rodentia</taxon>
        <taxon>Myomorpha</taxon>
        <taxon>Muroidea</taxon>
        <taxon>Cricetidae</taxon>
        <taxon>Arvicolinae</taxon>
        <taxon>Myodes</taxon>
    </lineage>
</organism>
<comment type="cofactor">
    <cofactor evidence="1">
        <name>heme</name>
        <dbReference type="ChEBI" id="CHEBI:30413"/>
    </cofactor>
</comment>
<dbReference type="InterPro" id="IPR001128">
    <property type="entry name" value="Cyt_P450"/>
</dbReference>
<comment type="caution">
    <text evidence="12">The sequence shown here is derived from an EMBL/GenBank/DDBJ whole genome shotgun (WGS) entry which is preliminary data.</text>
</comment>
<evidence type="ECO:0000313" key="12">
    <source>
        <dbReference type="EMBL" id="KAK7797725.1"/>
    </source>
</evidence>
<dbReference type="EMBL" id="JBBHLL010000782">
    <property type="protein sequence ID" value="KAK7797725.1"/>
    <property type="molecule type" value="Genomic_DNA"/>
</dbReference>
<dbReference type="GO" id="GO:0019369">
    <property type="term" value="P:arachidonate metabolic process"/>
    <property type="evidence" value="ECO:0007669"/>
    <property type="project" value="TreeGrafter"/>
</dbReference>
<evidence type="ECO:0000256" key="6">
    <source>
        <dbReference type="ARBA" id="ARBA00022824"/>
    </source>
</evidence>
<evidence type="ECO:0000256" key="9">
    <source>
        <dbReference type="ARBA" id="ARBA00023004"/>
    </source>
</evidence>
<evidence type="ECO:0008006" key="14">
    <source>
        <dbReference type="Google" id="ProtNLM"/>
    </source>
</evidence>
<dbReference type="Pfam" id="PF00067">
    <property type="entry name" value="p450"/>
    <property type="match status" value="1"/>
</dbReference>
<reference evidence="12 13" key="1">
    <citation type="journal article" date="2023" name="bioRxiv">
        <title>Conserved and derived expression patterns and positive selection on dental genes reveal complex evolutionary context of ever-growing rodent molars.</title>
        <authorList>
            <person name="Calamari Z.T."/>
            <person name="Song A."/>
            <person name="Cohen E."/>
            <person name="Akter M."/>
            <person name="Roy R.D."/>
            <person name="Hallikas O."/>
            <person name="Christensen M.M."/>
            <person name="Li P."/>
            <person name="Marangoni P."/>
            <person name="Jernvall J."/>
            <person name="Klein O.D."/>
        </authorList>
    </citation>
    <scope>NUCLEOTIDE SEQUENCE [LARGE SCALE GENOMIC DNA]</scope>
    <source>
        <strain evidence="12">V071</strain>
    </source>
</reference>
<evidence type="ECO:0000256" key="2">
    <source>
        <dbReference type="ARBA" id="ARBA00004524"/>
    </source>
</evidence>
<evidence type="ECO:0000256" key="10">
    <source>
        <dbReference type="ARBA" id="ARBA00023033"/>
    </source>
</evidence>
<dbReference type="GO" id="GO:0005506">
    <property type="term" value="F:iron ion binding"/>
    <property type="evidence" value="ECO:0007669"/>
    <property type="project" value="InterPro"/>
</dbReference>
<dbReference type="GO" id="GO:0006805">
    <property type="term" value="P:xenobiotic metabolic process"/>
    <property type="evidence" value="ECO:0007669"/>
    <property type="project" value="TreeGrafter"/>
</dbReference>
<protein>
    <recommendedName>
        <fullName evidence="14">Cytochrome P450</fullName>
    </recommendedName>
</protein>
<keyword evidence="4" id="KW-0349">Heme</keyword>
<keyword evidence="13" id="KW-1185">Reference proteome</keyword>
<evidence type="ECO:0000256" key="11">
    <source>
        <dbReference type="ARBA" id="ARBA00023136"/>
    </source>
</evidence>
<evidence type="ECO:0000256" key="5">
    <source>
        <dbReference type="ARBA" id="ARBA00022723"/>
    </source>
</evidence>
<proteinExistence type="inferred from homology"/>
<evidence type="ECO:0000313" key="13">
    <source>
        <dbReference type="Proteomes" id="UP001488838"/>
    </source>
</evidence>
<evidence type="ECO:0000256" key="7">
    <source>
        <dbReference type="ARBA" id="ARBA00022848"/>
    </source>
</evidence>
<dbReference type="GO" id="GO:0016712">
    <property type="term" value="F:oxidoreductase activity, acting on paired donors, with incorporation or reduction of molecular oxygen, reduced flavin or flavoprotein as one donor, and incorporation of one atom of oxygen"/>
    <property type="evidence" value="ECO:0007669"/>
    <property type="project" value="TreeGrafter"/>
</dbReference>
<evidence type="ECO:0000256" key="3">
    <source>
        <dbReference type="ARBA" id="ARBA00010617"/>
    </source>
</evidence>
<keyword evidence="6" id="KW-0256">Endoplasmic reticulum</keyword>
<comment type="similarity">
    <text evidence="3">Belongs to the cytochrome P450 family.</text>
</comment>
<evidence type="ECO:0000256" key="4">
    <source>
        <dbReference type="ARBA" id="ARBA00022617"/>
    </source>
</evidence>
<dbReference type="AlphaFoldDB" id="A0AAW0H5E0"/>
<keyword evidence="9" id="KW-0408">Iron</keyword>
<keyword evidence="7" id="KW-0492">Microsome</keyword>
<accession>A0AAW0H5E0</accession>
<dbReference type="GO" id="GO:0020037">
    <property type="term" value="F:heme binding"/>
    <property type="evidence" value="ECO:0007669"/>
    <property type="project" value="InterPro"/>
</dbReference>
<dbReference type="InterPro" id="IPR036396">
    <property type="entry name" value="Cyt_P450_sf"/>
</dbReference>
<dbReference type="Gene3D" id="1.10.630.10">
    <property type="entry name" value="Cytochrome P450"/>
    <property type="match status" value="1"/>
</dbReference>
<name>A0AAW0H5E0_MYOGA</name>
<dbReference type="PANTHER" id="PTHR24300">
    <property type="entry name" value="CYTOCHROME P450 508A4-RELATED"/>
    <property type="match status" value="1"/>
</dbReference>
<evidence type="ECO:0000256" key="1">
    <source>
        <dbReference type="ARBA" id="ARBA00001971"/>
    </source>
</evidence>
<comment type="subcellular location">
    <subcellularLocation>
        <location evidence="2">Microsome membrane</location>
    </subcellularLocation>
</comment>
<dbReference type="InterPro" id="IPR050182">
    <property type="entry name" value="Cytochrome_P450_fam2"/>
</dbReference>
<keyword evidence="5" id="KW-0479">Metal-binding</keyword>